<dbReference type="SUPFAM" id="SSF48150">
    <property type="entry name" value="DNA-glycosylase"/>
    <property type="match status" value="1"/>
</dbReference>
<dbReference type="SMART" id="SM00478">
    <property type="entry name" value="ENDO3c"/>
    <property type="match status" value="1"/>
</dbReference>
<dbReference type="InterPro" id="IPR011257">
    <property type="entry name" value="DNA_glycosylase"/>
</dbReference>
<dbReference type="GO" id="GO:0051539">
    <property type="term" value="F:4 iron, 4 sulfur cluster binding"/>
    <property type="evidence" value="ECO:0007669"/>
    <property type="project" value="UniProtKB-KW"/>
</dbReference>
<evidence type="ECO:0000256" key="3">
    <source>
        <dbReference type="ARBA" id="ARBA00023004"/>
    </source>
</evidence>
<dbReference type="Gene3D" id="1.10.340.30">
    <property type="entry name" value="Hypothetical protein, domain 2"/>
    <property type="match status" value="1"/>
</dbReference>
<protein>
    <submittedName>
        <fullName evidence="6">DNA repair protein, HhH-GPD family</fullName>
    </submittedName>
</protein>
<proteinExistence type="predicted"/>
<evidence type="ECO:0000256" key="4">
    <source>
        <dbReference type="ARBA" id="ARBA00023014"/>
    </source>
</evidence>
<dbReference type="GO" id="GO:0046872">
    <property type="term" value="F:metal ion binding"/>
    <property type="evidence" value="ECO:0007669"/>
    <property type="project" value="UniProtKB-KW"/>
</dbReference>
<keyword evidence="2" id="KW-0479">Metal-binding</keyword>
<dbReference type="eggNOG" id="COG2231">
    <property type="taxonomic scope" value="Bacteria"/>
</dbReference>
<dbReference type="OrthoDB" id="9802365at2"/>
<feature type="domain" description="HhH-GPD" evidence="5">
    <location>
        <begin position="51"/>
        <end position="211"/>
    </location>
</feature>
<evidence type="ECO:0000256" key="2">
    <source>
        <dbReference type="ARBA" id="ARBA00022723"/>
    </source>
</evidence>
<dbReference type="RefSeq" id="WP_051905401.1">
    <property type="nucleotide sequence ID" value="NZ_CP011786.1"/>
</dbReference>
<keyword evidence="3" id="KW-0408">Iron</keyword>
<evidence type="ECO:0000256" key="1">
    <source>
        <dbReference type="ARBA" id="ARBA00022485"/>
    </source>
</evidence>
<organism evidence="6 7">
    <name type="scientific">Bifidobacterium actinocoloniiforme DSM 22766</name>
    <dbReference type="NCBI Taxonomy" id="1437605"/>
    <lineage>
        <taxon>Bacteria</taxon>
        <taxon>Bacillati</taxon>
        <taxon>Actinomycetota</taxon>
        <taxon>Actinomycetes</taxon>
        <taxon>Bifidobacteriales</taxon>
        <taxon>Bifidobacteriaceae</taxon>
        <taxon>Bifidobacterium</taxon>
    </lineage>
</organism>
<name>A0A086Z2H9_9BIFI</name>
<dbReference type="CDD" id="cd00056">
    <property type="entry name" value="ENDO3c"/>
    <property type="match status" value="1"/>
</dbReference>
<dbReference type="PANTHER" id="PTHR10359">
    <property type="entry name" value="A/G-SPECIFIC ADENINE GLYCOSYLASE/ENDONUCLEASE III"/>
    <property type="match status" value="1"/>
</dbReference>
<keyword evidence="1" id="KW-0004">4Fe-4S</keyword>
<evidence type="ECO:0000313" key="6">
    <source>
        <dbReference type="EMBL" id="KFI40729.1"/>
    </source>
</evidence>
<evidence type="ECO:0000313" key="7">
    <source>
        <dbReference type="Proteomes" id="UP000029015"/>
    </source>
</evidence>
<dbReference type="Proteomes" id="UP000029015">
    <property type="component" value="Unassembled WGS sequence"/>
</dbReference>
<dbReference type="GO" id="GO:0003824">
    <property type="term" value="F:catalytic activity"/>
    <property type="evidence" value="ECO:0007669"/>
    <property type="project" value="InterPro"/>
</dbReference>
<dbReference type="Pfam" id="PF00730">
    <property type="entry name" value="HhH-GPD"/>
    <property type="match status" value="1"/>
</dbReference>
<comment type="caution">
    <text evidence="6">The sequence shown here is derived from an EMBL/GenBank/DDBJ whole genome shotgun (WGS) entry which is preliminary data.</text>
</comment>
<accession>A0A086Z2H9</accession>
<dbReference type="PIRSF" id="PIRSF001435">
    <property type="entry name" value="Nth"/>
    <property type="match status" value="1"/>
</dbReference>
<sequence>MDKQRFETTLAAGSPAPPTSRELYQALQRTFGRMDWWPAETSFEMMMGAVLVQHTAWENVGKSLDALRQAGLLHPAAMAEAEYERVKTLINPSGFMTAKARTCIALAQWLLGRATDAADVEPSVDPGLRDSLLTVTGVGPETADVIRLYAFGQKCFIWDLYSRRLLAAVGYPNWGSYEGACGHEREFINVDEYTLPEMQGYHGLILSAGKRARREGSWDFLR</sequence>
<dbReference type="AlphaFoldDB" id="A0A086Z2H9"/>
<gene>
    <name evidence="6" type="ORF">BACT_1436</name>
</gene>
<keyword evidence="4" id="KW-0411">Iron-sulfur</keyword>
<dbReference type="GO" id="GO:0006284">
    <property type="term" value="P:base-excision repair"/>
    <property type="evidence" value="ECO:0007669"/>
    <property type="project" value="InterPro"/>
</dbReference>
<dbReference type="PANTHER" id="PTHR10359:SF19">
    <property type="entry name" value="DNA REPAIR GLYCOSYLASE MJ1434-RELATED"/>
    <property type="match status" value="1"/>
</dbReference>
<dbReference type="EMBL" id="JGYK01000001">
    <property type="protein sequence ID" value="KFI40729.1"/>
    <property type="molecule type" value="Genomic_DNA"/>
</dbReference>
<evidence type="ECO:0000259" key="5">
    <source>
        <dbReference type="SMART" id="SM00478"/>
    </source>
</evidence>
<keyword evidence="7" id="KW-1185">Reference proteome</keyword>
<reference evidence="6 7" key="1">
    <citation type="submission" date="2014-03" db="EMBL/GenBank/DDBJ databases">
        <title>Genomics of Bifidobacteria.</title>
        <authorList>
            <person name="Ventura M."/>
            <person name="Milani C."/>
            <person name="Lugli G.A."/>
        </authorList>
    </citation>
    <scope>NUCLEOTIDE SEQUENCE [LARGE SCALE GENOMIC DNA]</scope>
    <source>
        <strain evidence="6 7">DSM 22766</strain>
    </source>
</reference>
<dbReference type="InterPro" id="IPR003265">
    <property type="entry name" value="HhH-GPD_domain"/>
</dbReference>